<dbReference type="EMBL" id="SRRZ01000213">
    <property type="protein sequence ID" value="NQE38377.1"/>
    <property type="molecule type" value="Genomic_DNA"/>
</dbReference>
<accession>A0ABX2D6V7</accession>
<evidence type="ECO:0000313" key="3">
    <source>
        <dbReference type="Proteomes" id="UP000702425"/>
    </source>
</evidence>
<gene>
    <name evidence="2" type="ORF">E5S67_06162</name>
</gene>
<sequence>MVINWTNILANLAALCAVLAFIWKGSRVVEKAIRDSAVSKAEAETRTREAEARARADRARFENLWSIVEIHGEVLSDVQIHLSLPPAQREKTDFHVRSSTTRLEQKGFERLASHRTDFT</sequence>
<reference evidence="2 3" key="1">
    <citation type="journal article" date="2020" name="Sci. Rep.">
        <title>A novel cyanobacterial geosmin producer, revising GeoA distribution and dispersion patterns in Bacteria.</title>
        <authorList>
            <person name="Churro C."/>
            <person name="Semedo-Aguiar A.P."/>
            <person name="Silva A.D."/>
            <person name="Pereira-Leal J.B."/>
            <person name="Leite R.B."/>
        </authorList>
    </citation>
    <scope>NUCLEOTIDE SEQUENCE [LARGE SCALE GENOMIC DNA]</scope>
    <source>
        <strain evidence="2 3">IPMA8</strain>
    </source>
</reference>
<evidence type="ECO:0000256" key="1">
    <source>
        <dbReference type="SAM" id="Phobius"/>
    </source>
</evidence>
<protein>
    <submittedName>
        <fullName evidence="2">Uncharacterized protein</fullName>
    </submittedName>
</protein>
<feature type="transmembrane region" description="Helical" evidence="1">
    <location>
        <begin position="6"/>
        <end position="23"/>
    </location>
</feature>
<keyword evidence="1" id="KW-0472">Membrane</keyword>
<name>A0ABX2D6V7_9CYAN</name>
<keyword evidence="3" id="KW-1185">Reference proteome</keyword>
<comment type="caution">
    <text evidence="2">The sequence shown here is derived from an EMBL/GenBank/DDBJ whole genome shotgun (WGS) entry which is preliminary data.</text>
</comment>
<organism evidence="2 3">
    <name type="scientific">Microcoleus asticus IPMA8</name>
    <dbReference type="NCBI Taxonomy" id="2563858"/>
    <lineage>
        <taxon>Bacteria</taxon>
        <taxon>Bacillati</taxon>
        <taxon>Cyanobacteriota</taxon>
        <taxon>Cyanophyceae</taxon>
        <taxon>Oscillatoriophycideae</taxon>
        <taxon>Oscillatoriales</taxon>
        <taxon>Microcoleaceae</taxon>
        <taxon>Microcoleus</taxon>
        <taxon>Microcoleus asticus</taxon>
    </lineage>
</organism>
<dbReference type="Proteomes" id="UP000702425">
    <property type="component" value="Unassembled WGS sequence"/>
</dbReference>
<dbReference type="RefSeq" id="WP_172193052.1">
    <property type="nucleotide sequence ID" value="NZ_CAWPPK010000128.1"/>
</dbReference>
<keyword evidence="1" id="KW-0812">Transmembrane</keyword>
<evidence type="ECO:0000313" key="2">
    <source>
        <dbReference type="EMBL" id="NQE38377.1"/>
    </source>
</evidence>
<proteinExistence type="predicted"/>
<keyword evidence="1" id="KW-1133">Transmembrane helix</keyword>